<name>A0ABT2Z0A9_9RHOB</name>
<proteinExistence type="predicted"/>
<evidence type="ECO:0000313" key="3">
    <source>
        <dbReference type="EMBL" id="MCV2864566.1"/>
    </source>
</evidence>
<keyword evidence="4" id="KW-1185">Reference proteome</keyword>
<dbReference type="SUPFAM" id="SSF56349">
    <property type="entry name" value="DNA breaking-rejoining enzymes"/>
    <property type="match status" value="1"/>
</dbReference>
<dbReference type="InterPro" id="IPR013762">
    <property type="entry name" value="Integrase-like_cat_sf"/>
</dbReference>
<keyword evidence="1" id="KW-0233">DNA recombination</keyword>
<dbReference type="RefSeq" id="WP_263721078.1">
    <property type="nucleotide sequence ID" value="NZ_JAOWLA010000005.1"/>
</dbReference>
<organism evidence="3 4">
    <name type="scientific">Albidovulum sediminicola</name>
    <dbReference type="NCBI Taxonomy" id="2984331"/>
    <lineage>
        <taxon>Bacteria</taxon>
        <taxon>Pseudomonadati</taxon>
        <taxon>Pseudomonadota</taxon>
        <taxon>Alphaproteobacteria</taxon>
        <taxon>Rhodobacterales</taxon>
        <taxon>Paracoccaceae</taxon>
        <taxon>Albidovulum</taxon>
    </lineage>
</organism>
<sequence length="108" mass="11705">MPSDRLLFLTHTGDRPYKPETLGNWFRDQCTAAGVPGSAHGLRKASATRLADNEATPDEIRGFLGHKTNKQGSTYTDKADRGRLADNALAKVSNLSDKLDKKGGKIHG</sequence>
<reference evidence="3 4" key="1">
    <citation type="submission" date="2022-10" db="EMBL/GenBank/DDBJ databases">
        <title>Defluviimonas sp. nov., isolated from ocean surface water.</title>
        <authorList>
            <person name="He W."/>
            <person name="Wang L."/>
            <person name="Zhang D.-F."/>
        </authorList>
    </citation>
    <scope>NUCLEOTIDE SEQUENCE [LARGE SCALE GENOMIC DNA]</scope>
    <source>
        <strain evidence="3 4">WL0075</strain>
    </source>
</reference>
<dbReference type="Proteomes" id="UP001652503">
    <property type="component" value="Unassembled WGS sequence"/>
</dbReference>
<dbReference type="Gene3D" id="1.10.443.10">
    <property type="entry name" value="Intergrase catalytic core"/>
    <property type="match status" value="1"/>
</dbReference>
<evidence type="ECO:0000259" key="2">
    <source>
        <dbReference type="PROSITE" id="PS51898"/>
    </source>
</evidence>
<protein>
    <submittedName>
        <fullName evidence="3">Tyrosine-type recombinase/integrase</fullName>
    </submittedName>
</protein>
<dbReference type="InterPro" id="IPR011010">
    <property type="entry name" value="DNA_brk_join_enz"/>
</dbReference>
<accession>A0ABT2Z0A9</accession>
<dbReference type="PROSITE" id="PS51898">
    <property type="entry name" value="TYR_RECOMBINASE"/>
    <property type="match status" value="1"/>
</dbReference>
<evidence type="ECO:0000256" key="1">
    <source>
        <dbReference type="ARBA" id="ARBA00023172"/>
    </source>
</evidence>
<gene>
    <name evidence="3" type="ORF">OE647_07405</name>
</gene>
<feature type="domain" description="Tyr recombinase" evidence="2">
    <location>
        <begin position="1"/>
        <end position="89"/>
    </location>
</feature>
<comment type="caution">
    <text evidence="3">The sequence shown here is derived from an EMBL/GenBank/DDBJ whole genome shotgun (WGS) entry which is preliminary data.</text>
</comment>
<evidence type="ECO:0000313" key="4">
    <source>
        <dbReference type="Proteomes" id="UP001652503"/>
    </source>
</evidence>
<dbReference type="Pfam" id="PF00589">
    <property type="entry name" value="Phage_integrase"/>
    <property type="match status" value="1"/>
</dbReference>
<dbReference type="InterPro" id="IPR002104">
    <property type="entry name" value="Integrase_catalytic"/>
</dbReference>
<dbReference type="EMBL" id="JAOWLA010000005">
    <property type="protein sequence ID" value="MCV2864566.1"/>
    <property type="molecule type" value="Genomic_DNA"/>
</dbReference>